<dbReference type="PROSITE" id="PS00183">
    <property type="entry name" value="UBC_1"/>
    <property type="match status" value="1"/>
</dbReference>
<dbReference type="SUPFAM" id="SSF56112">
    <property type="entry name" value="Protein kinase-like (PK-like)"/>
    <property type="match status" value="1"/>
</dbReference>
<dbReference type="GO" id="GO:0005737">
    <property type="term" value="C:cytoplasm"/>
    <property type="evidence" value="ECO:0007669"/>
    <property type="project" value="TreeGrafter"/>
</dbReference>
<accession>A0A1X7VV42</accession>
<comment type="catalytic activity">
    <reaction evidence="8">
        <text>L-threonyl-[protein] + ATP = O-phospho-L-threonyl-[protein] + ADP + H(+)</text>
        <dbReference type="Rhea" id="RHEA:46608"/>
        <dbReference type="Rhea" id="RHEA-COMP:11060"/>
        <dbReference type="Rhea" id="RHEA-COMP:11605"/>
        <dbReference type="ChEBI" id="CHEBI:15378"/>
        <dbReference type="ChEBI" id="CHEBI:30013"/>
        <dbReference type="ChEBI" id="CHEBI:30616"/>
        <dbReference type="ChEBI" id="CHEBI:61977"/>
        <dbReference type="ChEBI" id="CHEBI:456216"/>
        <dbReference type="EC" id="2.7.11.1"/>
    </reaction>
</comment>
<evidence type="ECO:0000256" key="2">
    <source>
        <dbReference type="ARBA" id="ARBA00022527"/>
    </source>
</evidence>
<evidence type="ECO:0000256" key="11">
    <source>
        <dbReference type="SAM" id="MobiDB-lite"/>
    </source>
</evidence>
<dbReference type="PANTHER" id="PTHR22967:SF57">
    <property type="entry name" value="AUXILIN, ISOFORM A-RELATED"/>
    <property type="match status" value="1"/>
</dbReference>
<evidence type="ECO:0000256" key="6">
    <source>
        <dbReference type="ARBA" id="ARBA00022786"/>
    </source>
</evidence>
<evidence type="ECO:0000256" key="10">
    <source>
        <dbReference type="PROSITE-ProRule" id="PRU10133"/>
    </source>
</evidence>
<dbReference type="InterPro" id="IPR011009">
    <property type="entry name" value="Kinase-like_dom_sf"/>
</dbReference>
<reference evidence="15" key="1">
    <citation type="submission" date="2017-05" db="UniProtKB">
        <authorList>
            <consortium name="EnsemblMetazoa"/>
        </authorList>
    </citation>
    <scope>IDENTIFICATION</scope>
</reference>
<dbReference type="InterPro" id="IPR015940">
    <property type="entry name" value="UBA"/>
</dbReference>
<feature type="compositionally biased region" description="Polar residues" evidence="11">
    <location>
        <begin position="357"/>
        <end position="369"/>
    </location>
</feature>
<comment type="catalytic activity">
    <reaction evidence="9">
        <text>L-seryl-[protein] + ATP = O-phospho-L-seryl-[protein] + ADP + H(+)</text>
        <dbReference type="Rhea" id="RHEA:17989"/>
        <dbReference type="Rhea" id="RHEA-COMP:9863"/>
        <dbReference type="Rhea" id="RHEA-COMP:11604"/>
        <dbReference type="ChEBI" id="CHEBI:15378"/>
        <dbReference type="ChEBI" id="CHEBI:29999"/>
        <dbReference type="ChEBI" id="CHEBI:30616"/>
        <dbReference type="ChEBI" id="CHEBI:83421"/>
        <dbReference type="ChEBI" id="CHEBI:456216"/>
        <dbReference type="EC" id="2.7.11.1"/>
    </reaction>
</comment>
<feature type="domain" description="UBC core" evidence="14">
    <location>
        <begin position="431"/>
        <end position="582"/>
    </location>
</feature>
<dbReference type="SMART" id="SM00212">
    <property type="entry name" value="UBCc"/>
    <property type="match status" value="1"/>
</dbReference>
<dbReference type="GO" id="GO:2000369">
    <property type="term" value="P:regulation of clathrin-dependent endocytosis"/>
    <property type="evidence" value="ECO:0007669"/>
    <property type="project" value="TreeGrafter"/>
</dbReference>
<dbReference type="PROSITE" id="PS50127">
    <property type="entry name" value="UBC_2"/>
    <property type="match status" value="1"/>
</dbReference>
<keyword evidence="3" id="KW-0808">Transferase</keyword>
<evidence type="ECO:0000256" key="4">
    <source>
        <dbReference type="ARBA" id="ARBA00022741"/>
    </source>
</evidence>
<sequence length="629" mass="69908">MAELVRKRSSGRQRLRQGYVGKTFTLDGRQYIVEDVIAEGGYAIVLEVKCTAGTNERLALKRVAVNSEQDLYLCRQEIAILKALSDSPNSVTYLASQINKLSREVYEVLILMQLYGGQTGLQLIRQYHGQGKRLPEALILKIFTDVCLAVSRLHHRTKPIIHRDLKIENILQDFSGNFVLCDYGSCTTSVMDPKEVGVGECQDQLQKFTTLAYRAPEMVDLYSGYTISTKSDIWALGCLLYKFCFFDTPFGEQTLAIMRGTFSFPADASNYSNGLLGLIKYTLNTDPNKRPDIFQVSWVAYKLAGKDCPIVNVFNSPIPSVLDMPMQLVKPKATKTLSVSETTDSNSTPTPSPSVMKRTTSQQPTITLTSISSRERPRSRPISSISPASSSSYVSEQKKPPNNMVQSSFKDPLPPPPTDLFGVVCFNMASLHITRVKREFREVVSSEEAQKSQIKIEIIDESDLTKLKGTVIGPPDTPFEGGTYILDIRIPDTYPFNPPKVKFVTKIWHPNISSVTGAICLDILKDQWAAAMTLRTVLLSIQALLQAAEPDDPQDAVVAKQYKGDPELYRKTAKHWAQTYAGAPKTTDDAEISAKIDTLLQMGITETKAREALSTHSWNLEAAVDSLFT</sequence>
<dbReference type="Gene3D" id="1.10.8.10">
    <property type="entry name" value="DNA helicase RuvA subunit, C-terminal domain"/>
    <property type="match status" value="1"/>
</dbReference>
<dbReference type="PANTHER" id="PTHR22967">
    <property type="entry name" value="SERINE/THREONINE PROTEIN KINASE"/>
    <property type="match status" value="1"/>
</dbReference>
<dbReference type="SUPFAM" id="SSF54495">
    <property type="entry name" value="UBC-like"/>
    <property type="match status" value="1"/>
</dbReference>
<protein>
    <recommendedName>
        <fullName evidence="1">non-specific serine/threonine protein kinase</fullName>
        <ecNumber evidence="1">2.7.11.1</ecNumber>
    </recommendedName>
</protein>
<dbReference type="GO" id="GO:0035612">
    <property type="term" value="F:AP-2 adaptor complex binding"/>
    <property type="evidence" value="ECO:0007669"/>
    <property type="project" value="TreeGrafter"/>
</dbReference>
<evidence type="ECO:0000256" key="5">
    <source>
        <dbReference type="ARBA" id="ARBA00022777"/>
    </source>
</evidence>
<dbReference type="OrthoDB" id="2018507at2759"/>
<feature type="domain" description="UBA" evidence="13">
    <location>
        <begin position="587"/>
        <end position="629"/>
    </location>
</feature>
<evidence type="ECO:0000259" key="14">
    <source>
        <dbReference type="PROSITE" id="PS50127"/>
    </source>
</evidence>
<dbReference type="InterPro" id="IPR023313">
    <property type="entry name" value="UBQ-conjugating_AS"/>
</dbReference>
<dbReference type="InterPro" id="IPR016135">
    <property type="entry name" value="UBQ-conjugating_enzyme/RWD"/>
</dbReference>
<dbReference type="EnsemblMetazoa" id="Aqu2.1.43982_001">
    <property type="protein sequence ID" value="Aqu2.1.43982_001"/>
    <property type="gene ID" value="Aqu2.1.43982"/>
</dbReference>
<dbReference type="Gene3D" id="3.10.110.10">
    <property type="entry name" value="Ubiquitin Conjugating Enzyme"/>
    <property type="match status" value="1"/>
</dbReference>
<dbReference type="GO" id="GO:0005524">
    <property type="term" value="F:ATP binding"/>
    <property type="evidence" value="ECO:0007669"/>
    <property type="project" value="UniProtKB-KW"/>
</dbReference>
<dbReference type="AlphaFoldDB" id="A0A1X7VV42"/>
<proteinExistence type="predicted"/>
<feature type="region of interest" description="Disordered" evidence="11">
    <location>
        <begin position="333"/>
        <end position="412"/>
    </location>
</feature>
<dbReference type="SMART" id="SM00220">
    <property type="entry name" value="S_TKc"/>
    <property type="match status" value="1"/>
</dbReference>
<dbReference type="PROSITE" id="PS50011">
    <property type="entry name" value="PROTEIN_KINASE_DOM"/>
    <property type="match status" value="1"/>
</dbReference>
<dbReference type="SMART" id="SM00165">
    <property type="entry name" value="UBA"/>
    <property type="match status" value="1"/>
</dbReference>
<dbReference type="InterPro" id="IPR000608">
    <property type="entry name" value="UBC"/>
</dbReference>
<keyword evidence="2" id="KW-0723">Serine/threonine-protein kinase</keyword>
<dbReference type="eggNOG" id="KOG1989">
    <property type="taxonomic scope" value="Eukaryota"/>
</dbReference>
<dbReference type="FunFam" id="3.10.110.10:FF:000021">
    <property type="entry name" value="Putative ubiquitin-conjugating enzyme e2 k"/>
    <property type="match status" value="1"/>
</dbReference>
<keyword evidence="5" id="KW-0418">Kinase</keyword>
<evidence type="ECO:0000256" key="9">
    <source>
        <dbReference type="ARBA" id="ARBA00048679"/>
    </source>
</evidence>
<dbReference type="CDD" id="cd14391">
    <property type="entry name" value="UBA_II_E2_UBCD4"/>
    <property type="match status" value="1"/>
</dbReference>
<dbReference type="InParanoid" id="A0A1X7VV42"/>
<evidence type="ECO:0000259" key="13">
    <source>
        <dbReference type="PROSITE" id="PS50030"/>
    </source>
</evidence>
<keyword evidence="7" id="KW-0067">ATP-binding</keyword>
<dbReference type="InterPro" id="IPR000719">
    <property type="entry name" value="Prot_kinase_dom"/>
</dbReference>
<dbReference type="InterPro" id="IPR009060">
    <property type="entry name" value="UBA-like_sf"/>
</dbReference>
<organism evidence="15">
    <name type="scientific">Amphimedon queenslandica</name>
    <name type="common">Sponge</name>
    <dbReference type="NCBI Taxonomy" id="400682"/>
    <lineage>
        <taxon>Eukaryota</taxon>
        <taxon>Metazoa</taxon>
        <taxon>Porifera</taxon>
        <taxon>Demospongiae</taxon>
        <taxon>Heteroscleromorpha</taxon>
        <taxon>Haplosclerida</taxon>
        <taxon>Niphatidae</taxon>
        <taxon>Amphimedon</taxon>
    </lineage>
</organism>
<name>A0A1X7VV42_AMPQE</name>
<evidence type="ECO:0000259" key="12">
    <source>
        <dbReference type="PROSITE" id="PS50011"/>
    </source>
</evidence>
<dbReference type="CDD" id="cd23800">
    <property type="entry name" value="UBCc_UBE2K"/>
    <property type="match status" value="1"/>
</dbReference>
<evidence type="ECO:0000256" key="3">
    <source>
        <dbReference type="ARBA" id="ARBA00022679"/>
    </source>
</evidence>
<dbReference type="SUPFAM" id="SSF46934">
    <property type="entry name" value="UBA-like"/>
    <property type="match status" value="1"/>
</dbReference>
<keyword evidence="4" id="KW-0547">Nucleotide-binding</keyword>
<dbReference type="GO" id="GO:0004674">
    <property type="term" value="F:protein serine/threonine kinase activity"/>
    <property type="evidence" value="ECO:0007669"/>
    <property type="project" value="UniProtKB-KW"/>
</dbReference>
<dbReference type="InterPro" id="IPR042614">
    <property type="entry name" value="UBCD4_UBA"/>
</dbReference>
<feature type="active site" description="Glycyl thioester intermediate" evidence="10">
    <location>
        <position position="520"/>
    </location>
</feature>
<evidence type="ECO:0000313" key="15">
    <source>
        <dbReference type="EnsemblMetazoa" id="Aqu2.1.43982_001"/>
    </source>
</evidence>
<dbReference type="Pfam" id="PF00179">
    <property type="entry name" value="UQ_con"/>
    <property type="match status" value="1"/>
</dbReference>
<evidence type="ECO:0000256" key="7">
    <source>
        <dbReference type="ARBA" id="ARBA00022840"/>
    </source>
</evidence>
<evidence type="ECO:0000256" key="8">
    <source>
        <dbReference type="ARBA" id="ARBA00047899"/>
    </source>
</evidence>
<dbReference type="STRING" id="400682.A0A1X7VV42"/>
<evidence type="ECO:0000256" key="1">
    <source>
        <dbReference type="ARBA" id="ARBA00012513"/>
    </source>
</evidence>
<dbReference type="EC" id="2.7.11.1" evidence="1"/>
<feature type="domain" description="Protein kinase" evidence="12">
    <location>
        <begin position="31"/>
        <end position="311"/>
    </location>
</feature>
<dbReference type="PROSITE" id="PS50030">
    <property type="entry name" value="UBA"/>
    <property type="match status" value="1"/>
</dbReference>
<feature type="compositionally biased region" description="Low complexity" evidence="11">
    <location>
        <begin position="380"/>
        <end position="392"/>
    </location>
</feature>
<dbReference type="Pfam" id="PF00069">
    <property type="entry name" value="Pkinase"/>
    <property type="match status" value="1"/>
</dbReference>
<dbReference type="GO" id="GO:0045747">
    <property type="term" value="P:positive regulation of Notch signaling pathway"/>
    <property type="evidence" value="ECO:0007669"/>
    <property type="project" value="TreeGrafter"/>
</dbReference>
<keyword evidence="6" id="KW-0833">Ubl conjugation pathway</keyword>
<dbReference type="Gene3D" id="1.10.510.10">
    <property type="entry name" value="Transferase(Phosphotransferase) domain 1"/>
    <property type="match status" value="1"/>
</dbReference>